<dbReference type="OrthoDB" id="5296629at2"/>
<dbReference type="RefSeq" id="WP_044395541.1">
    <property type="nucleotide sequence ID" value="NZ_JXYQ01000008.1"/>
</dbReference>
<evidence type="ECO:0000313" key="3">
    <source>
        <dbReference type="Proteomes" id="UP000032566"/>
    </source>
</evidence>
<keyword evidence="3" id="KW-1185">Reference proteome</keyword>
<dbReference type="Proteomes" id="UP000032566">
    <property type="component" value="Unassembled WGS sequence"/>
</dbReference>
<dbReference type="STRING" id="80878.RP29_02570"/>
<protein>
    <recommendedName>
        <fullName evidence="4">DUF1840 domain-containing protein</fullName>
    </recommendedName>
</protein>
<name>A0A0D7KBX1_9BURK</name>
<accession>A0A0D7KBX1</accession>
<comment type="caution">
    <text evidence="2">The sequence shown here is derived from an EMBL/GenBank/DDBJ whole genome shotgun (WGS) entry which is preliminary data.</text>
</comment>
<gene>
    <name evidence="2" type="ORF">RP29_02570</name>
</gene>
<evidence type="ECO:0000313" key="2">
    <source>
        <dbReference type="EMBL" id="KJA11881.1"/>
    </source>
</evidence>
<dbReference type="AlphaFoldDB" id="A0A0D7KBX1"/>
<reference evidence="2 3" key="1">
    <citation type="submission" date="2014-12" db="EMBL/GenBank/DDBJ databases">
        <title>Isolation of bacteria from lake water.</title>
        <authorList>
            <person name="Sheng K.-Y."/>
            <person name="Chin P.-S."/>
            <person name="Chan K.-G."/>
            <person name="Tan G.S."/>
        </authorList>
    </citation>
    <scope>NUCLEOTIDE SEQUENCE [LARGE SCALE GENOMIC DNA]</scope>
    <source>
        <strain evidence="2 3">KY4</strain>
    </source>
</reference>
<dbReference type="EMBL" id="JXYQ01000008">
    <property type="protein sequence ID" value="KJA11881.1"/>
    <property type="molecule type" value="Genomic_DNA"/>
</dbReference>
<organism evidence="2 3">
    <name type="scientific">Acidovorax temperans</name>
    <dbReference type="NCBI Taxonomy" id="80878"/>
    <lineage>
        <taxon>Bacteria</taxon>
        <taxon>Pseudomonadati</taxon>
        <taxon>Pseudomonadota</taxon>
        <taxon>Betaproteobacteria</taxon>
        <taxon>Burkholderiales</taxon>
        <taxon>Comamonadaceae</taxon>
        <taxon>Acidovorax</taxon>
    </lineage>
</organism>
<proteinExistence type="predicted"/>
<sequence>MLYKFKSRAAADLILLEPQGRQILEIIGKTPGPTGIVTAAQIPAALAALEAAVARDEARLRAAQAAAQQEPGSADANPAEDEPNDTIHLRQRATPFINLLRRSRQEGCDVVWGV</sequence>
<dbReference type="PATRIC" id="fig|80878.5.peg.3827"/>
<dbReference type="Pfam" id="PF08895">
    <property type="entry name" value="DUF1840"/>
    <property type="match status" value="1"/>
</dbReference>
<feature type="region of interest" description="Disordered" evidence="1">
    <location>
        <begin position="60"/>
        <end position="88"/>
    </location>
</feature>
<evidence type="ECO:0000256" key="1">
    <source>
        <dbReference type="SAM" id="MobiDB-lite"/>
    </source>
</evidence>
<evidence type="ECO:0008006" key="4">
    <source>
        <dbReference type="Google" id="ProtNLM"/>
    </source>
</evidence>
<dbReference type="InterPro" id="IPR014991">
    <property type="entry name" value="DUF1840"/>
</dbReference>